<dbReference type="SUPFAM" id="SSF48452">
    <property type="entry name" value="TPR-like"/>
    <property type="match status" value="1"/>
</dbReference>
<dbReference type="RefSeq" id="WP_188360948.1">
    <property type="nucleotide sequence ID" value="NZ_BMFG01000002.1"/>
</dbReference>
<keyword evidence="3" id="KW-0732">Signal</keyword>
<reference evidence="4" key="2">
    <citation type="submission" date="2020-09" db="EMBL/GenBank/DDBJ databases">
        <authorList>
            <person name="Sun Q."/>
            <person name="Zhou Y."/>
        </authorList>
    </citation>
    <scope>NUCLEOTIDE SEQUENCE</scope>
    <source>
        <strain evidence="4">CGMCC 1.12506</strain>
    </source>
</reference>
<dbReference type="SMART" id="SM00028">
    <property type="entry name" value="TPR"/>
    <property type="match status" value="2"/>
</dbReference>
<dbReference type="InterPro" id="IPR011990">
    <property type="entry name" value="TPR-like_helical_dom_sf"/>
</dbReference>
<dbReference type="EMBL" id="BMFG01000002">
    <property type="protein sequence ID" value="GGD17252.1"/>
    <property type="molecule type" value="Genomic_DNA"/>
</dbReference>
<dbReference type="PROSITE" id="PS50293">
    <property type="entry name" value="TPR_REGION"/>
    <property type="match status" value="1"/>
</dbReference>
<dbReference type="Pfam" id="PF00515">
    <property type="entry name" value="TPR_1"/>
    <property type="match status" value="1"/>
</dbReference>
<dbReference type="InterPro" id="IPR019734">
    <property type="entry name" value="TPR_rpt"/>
</dbReference>
<feature type="repeat" description="TPR" evidence="1">
    <location>
        <begin position="96"/>
        <end position="129"/>
    </location>
</feature>
<evidence type="ECO:0000256" key="3">
    <source>
        <dbReference type="SAM" id="SignalP"/>
    </source>
</evidence>
<comment type="caution">
    <text evidence="4">The sequence shown here is derived from an EMBL/GenBank/DDBJ whole genome shotgun (WGS) entry which is preliminary data.</text>
</comment>
<sequence>MKKQLILLFFFAASILSAQEEKKEKDKVLPKANKEFQNQKFKEAEAKYRISNSKDLSGSKAAYNLGNAIYRQDQSSEAKFAYSQALEKATTKQEKHKAFHNIGNVFMKEKQYGKAVEAYKNALRNNPSDEQTRYNYALAKEYLKNNPEDPDDKGENDKEKSDDKKDENKEKQDQDNKDQDKKDQNEQGDNKKDNQDKEQKGQPKPQPSGITKERLENLLEAVNKEEKKVQDKVNKEKIKASPVQTEKDW</sequence>
<dbReference type="PROSITE" id="PS50005">
    <property type="entry name" value="TPR"/>
    <property type="match status" value="1"/>
</dbReference>
<keyword evidence="5" id="KW-1185">Reference proteome</keyword>
<feature type="compositionally biased region" description="Basic and acidic residues" evidence="2">
    <location>
        <begin position="211"/>
        <end position="249"/>
    </location>
</feature>
<protein>
    <submittedName>
        <fullName evidence="4">BatC protein</fullName>
    </submittedName>
</protein>
<reference evidence="4" key="1">
    <citation type="journal article" date="2014" name="Int. J. Syst. Evol. Microbiol.">
        <title>Complete genome sequence of Corynebacterium casei LMG S-19264T (=DSM 44701T), isolated from a smear-ripened cheese.</title>
        <authorList>
            <consortium name="US DOE Joint Genome Institute (JGI-PGF)"/>
            <person name="Walter F."/>
            <person name="Albersmeier A."/>
            <person name="Kalinowski J."/>
            <person name="Ruckert C."/>
        </authorList>
    </citation>
    <scope>NUCLEOTIDE SEQUENCE</scope>
    <source>
        <strain evidence="4">CGMCC 1.12506</strain>
    </source>
</reference>
<accession>A0A916XW69</accession>
<feature type="compositionally biased region" description="Basic and acidic residues" evidence="2">
    <location>
        <begin position="141"/>
        <end position="201"/>
    </location>
</feature>
<feature type="chain" id="PRO_5036792658" evidence="3">
    <location>
        <begin position="19"/>
        <end position="249"/>
    </location>
</feature>
<evidence type="ECO:0000313" key="4">
    <source>
        <dbReference type="EMBL" id="GGD17252.1"/>
    </source>
</evidence>
<organism evidence="4 5">
    <name type="scientific">Flavobacterium orientale</name>
    <dbReference type="NCBI Taxonomy" id="1756020"/>
    <lineage>
        <taxon>Bacteria</taxon>
        <taxon>Pseudomonadati</taxon>
        <taxon>Bacteroidota</taxon>
        <taxon>Flavobacteriia</taxon>
        <taxon>Flavobacteriales</taxon>
        <taxon>Flavobacteriaceae</taxon>
        <taxon>Flavobacterium</taxon>
    </lineage>
</organism>
<feature type="region of interest" description="Disordered" evidence="2">
    <location>
        <begin position="139"/>
        <end position="249"/>
    </location>
</feature>
<gene>
    <name evidence="4" type="primary">batC</name>
    <name evidence="4" type="ORF">GCM10011343_05030</name>
</gene>
<evidence type="ECO:0000256" key="1">
    <source>
        <dbReference type="PROSITE-ProRule" id="PRU00339"/>
    </source>
</evidence>
<dbReference type="Gene3D" id="1.25.40.10">
    <property type="entry name" value="Tetratricopeptide repeat domain"/>
    <property type="match status" value="1"/>
</dbReference>
<proteinExistence type="predicted"/>
<name>A0A916XW69_9FLAO</name>
<dbReference type="AlphaFoldDB" id="A0A916XW69"/>
<feature type="signal peptide" evidence="3">
    <location>
        <begin position="1"/>
        <end position="18"/>
    </location>
</feature>
<dbReference type="Proteomes" id="UP000625735">
    <property type="component" value="Unassembled WGS sequence"/>
</dbReference>
<evidence type="ECO:0000313" key="5">
    <source>
        <dbReference type="Proteomes" id="UP000625735"/>
    </source>
</evidence>
<evidence type="ECO:0000256" key="2">
    <source>
        <dbReference type="SAM" id="MobiDB-lite"/>
    </source>
</evidence>
<keyword evidence="1" id="KW-0802">TPR repeat</keyword>